<reference evidence="3 4" key="1">
    <citation type="submission" date="2020-02" db="EMBL/GenBank/DDBJ databases">
        <title>Acidophilic actinobacteria isolated from forest soil.</title>
        <authorList>
            <person name="Golinska P."/>
        </authorList>
    </citation>
    <scope>NUCLEOTIDE SEQUENCE [LARGE SCALE GENOMIC DNA]</scope>
    <source>
        <strain evidence="3 4">NL8</strain>
    </source>
</reference>
<organism evidence="3 4">
    <name type="scientific">Catenulispora pinistramenti</name>
    <dbReference type="NCBI Taxonomy" id="2705254"/>
    <lineage>
        <taxon>Bacteria</taxon>
        <taxon>Bacillati</taxon>
        <taxon>Actinomycetota</taxon>
        <taxon>Actinomycetes</taxon>
        <taxon>Catenulisporales</taxon>
        <taxon>Catenulisporaceae</taxon>
        <taxon>Catenulispora</taxon>
    </lineage>
</organism>
<accession>A0ABS5L4L1</accession>
<feature type="signal peptide" evidence="2">
    <location>
        <begin position="1"/>
        <end position="27"/>
    </location>
</feature>
<evidence type="ECO:0000256" key="2">
    <source>
        <dbReference type="SAM" id="SignalP"/>
    </source>
</evidence>
<name>A0ABS5L4L1_9ACTN</name>
<dbReference type="RefSeq" id="WP_212019702.1">
    <property type="nucleotide sequence ID" value="NZ_JAAFYZ010000245.1"/>
</dbReference>
<feature type="compositionally biased region" description="Pro residues" evidence="1">
    <location>
        <begin position="92"/>
        <end position="110"/>
    </location>
</feature>
<evidence type="ECO:0000313" key="3">
    <source>
        <dbReference type="EMBL" id="MBS2553298.1"/>
    </source>
</evidence>
<evidence type="ECO:0008006" key="5">
    <source>
        <dbReference type="Google" id="ProtNLM"/>
    </source>
</evidence>
<proteinExistence type="predicted"/>
<feature type="region of interest" description="Disordered" evidence="1">
    <location>
        <begin position="84"/>
        <end position="128"/>
    </location>
</feature>
<gene>
    <name evidence="3" type="ORF">KGQ19_41235</name>
</gene>
<feature type="compositionally biased region" description="Pro residues" evidence="1">
    <location>
        <begin position="117"/>
        <end position="128"/>
    </location>
</feature>
<keyword evidence="2" id="KW-0732">Signal</keyword>
<dbReference type="Proteomes" id="UP000730482">
    <property type="component" value="Unassembled WGS sequence"/>
</dbReference>
<comment type="caution">
    <text evidence="3">The sequence shown here is derived from an EMBL/GenBank/DDBJ whole genome shotgun (WGS) entry which is preliminary data.</text>
</comment>
<evidence type="ECO:0000313" key="4">
    <source>
        <dbReference type="Proteomes" id="UP000730482"/>
    </source>
</evidence>
<protein>
    <recommendedName>
        <fullName evidence="5">Secreted protein</fullName>
    </recommendedName>
</protein>
<keyword evidence="4" id="KW-1185">Reference proteome</keyword>
<feature type="non-terminal residue" evidence="3">
    <location>
        <position position="128"/>
    </location>
</feature>
<sequence length="128" mass="12707">MRKYLTFAAVALSSGGAIFAAAGAASAATTNDGLRAAPWLASSPLAMHGTPWGGDQGSEGLCGMQRDAVHVGTVDSDLVQKLCAGETTDQMAPPPGQPVLGPPPVGPPPCTEVCVPPVTPPTPPTPPA</sequence>
<feature type="chain" id="PRO_5045089169" description="Secreted protein" evidence="2">
    <location>
        <begin position="28"/>
        <end position="128"/>
    </location>
</feature>
<evidence type="ECO:0000256" key="1">
    <source>
        <dbReference type="SAM" id="MobiDB-lite"/>
    </source>
</evidence>
<dbReference type="EMBL" id="JAAFYZ010000245">
    <property type="protein sequence ID" value="MBS2553298.1"/>
    <property type="molecule type" value="Genomic_DNA"/>
</dbReference>